<evidence type="ECO:0000256" key="1">
    <source>
        <dbReference type="ARBA" id="ARBA00018719"/>
    </source>
</evidence>
<dbReference type="InterPro" id="IPR023753">
    <property type="entry name" value="FAD/NAD-binding_dom"/>
</dbReference>
<keyword evidence="2" id="KW-0285">Flavoprotein</keyword>
<dbReference type="PRINTS" id="PR00368">
    <property type="entry name" value="FADPNR"/>
</dbReference>
<dbReference type="InterPro" id="IPR036188">
    <property type="entry name" value="FAD/NAD-bd_sf"/>
</dbReference>
<evidence type="ECO:0000256" key="3">
    <source>
        <dbReference type="ARBA" id="ARBA00023002"/>
    </source>
</evidence>
<dbReference type="SUPFAM" id="SSF51905">
    <property type="entry name" value="FAD/NAD(P)-binding domain"/>
    <property type="match status" value="1"/>
</dbReference>
<evidence type="ECO:0000256" key="2">
    <source>
        <dbReference type="ARBA" id="ARBA00022630"/>
    </source>
</evidence>
<keyword evidence="6" id="KW-1185">Reference proteome</keyword>
<dbReference type="GO" id="GO:0016491">
    <property type="term" value="F:oxidoreductase activity"/>
    <property type="evidence" value="ECO:0007669"/>
    <property type="project" value="UniProtKB-KW"/>
</dbReference>
<dbReference type="Pfam" id="PF07992">
    <property type="entry name" value="Pyr_redox_2"/>
    <property type="match status" value="1"/>
</dbReference>
<proteinExistence type="predicted"/>
<evidence type="ECO:0000259" key="4">
    <source>
        <dbReference type="Pfam" id="PF07992"/>
    </source>
</evidence>
<feature type="domain" description="FAD/NAD(P)-binding" evidence="4">
    <location>
        <begin position="12"/>
        <end position="291"/>
    </location>
</feature>
<protein>
    <recommendedName>
        <fullName evidence="1">Thioredoxin reductase</fullName>
    </recommendedName>
</protein>
<organism evidence="5 6">
    <name type="scientific">Rhizobium pisi</name>
    <dbReference type="NCBI Taxonomy" id="574561"/>
    <lineage>
        <taxon>Bacteria</taxon>
        <taxon>Pseudomonadati</taxon>
        <taxon>Pseudomonadota</taxon>
        <taxon>Alphaproteobacteria</taxon>
        <taxon>Hyphomicrobiales</taxon>
        <taxon>Rhizobiaceae</taxon>
        <taxon>Rhizobium/Agrobacterium group</taxon>
        <taxon>Rhizobium</taxon>
    </lineage>
</organism>
<name>A0A7W5BPZ2_9HYPH</name>
<dbReference type="AlphaFoldDB" id="A0A7W5BPZ2"/>
<reference evidence="5 6" key="1">
    <citation type="submission" date="2020-08" db="EMBL/GenBank/DDBJ databases">
        <title>Genomic Encyclopedia of Type Strains, Phase III (KMG-III): the genomes of soil and plant-associated and newly described type strains.</title>
        <authorList>
            <person name="Whitman W."/>
        </authorList>
    </citation>
    <scope>NUCLEOTIDE SEQUENCE [LARGE SCALE GENOMIC DNA]</scope>
    <source>
        <strain evidence="5 6">CECT 4113</strain>
    </source>
</reference>
<sequence length="311" mass="33053">MMTTAFEDEVKDCLVIGGGPAGLTAAIYLARYHLSVTVFHDNSSRASIIPMSHNHAGFPCGISGTELLARMNAQAQLYGAAIRCRKITTLHRVDNLFVAEFENGSIRSRAILLATGVVNRPPAMPQATHDEAVVRGLLRYCPVCDGYEVTDKPVGVLGTGAKGFKEAVFLRSYTKDLTLISPEGVHDLSEVETSSLAHLGIRMGVGPIASTYLDNDTIRVTTPTETYSFASLYAALGSDICSELASQVGARLSEEGCVTVDSHQRTTVPGFYAAGDVVAGLDQISHAMGQAGVAATTIRNDLSEQATLVRC</sequence>
<keyword evidence="3 5" id="KW-0560">Oxidoreductase</keyword>
<accession>A0A7W5BPZ2</accession>
<dbReference type="Proteomes" id="UP000518315">
    <property type="component" value="Unassembled WGS sequence"/>
</dbReference>
<dbReference type="Gene3D" id="3.50.50.60">
    <property type="entry name" value="FAD/NAD(P)-binding domain"/>
    <property type="match status" value="2"/>
</dbReference>
<dbReference type="PRINTS" id="PR00469">
    <property type="entry name" value="PNDRDTASEII"/>
</dbReference>
<evidence type="ECO:0000313" key="5">
    <source>
        <dbReference type="EMBL" id="MBB3137017.1"/>
    </source>
</evidence>
<dbReference type="PANTHER" id="PTHR48105">
    <property type="entry name" value="THIOREDOXIN REDUCTASE 1-RELATED-RELATED"/>
    <property type="match status" value="1"/>
</dbReference>
<dbReference type="InterPro" id="IPR050097">
    <property type="entry name" value="Ferredoxin-NADP_redctase_2"/>
</dbReference>
<dbReference type="EMBL" id="JACHXH010000018">
    <property type="protein sequence ID" value="MBB3137017.1"/>
    <property type="molecule type" value="Genomic_DNA"/>
</dbReference>
<gene>
    <name evidence="5" type="ORF">FHS26_004775</name>
</gene>
<evidence type="ECO:0000313" key="6">
    <source>
        <dbReference type="Proteomes" id="UP000518315"/>
    </source>
</evidence>
<comment type="caution">
    <text evidence="5">The sequence shown here is derived from an EMBL/GenBank/DDBJ whole genome shotgun (WGS) entry which is preliminary data.</text>
</comment>